<dbReference type="EC" id="1.8.1.4" evidence="2 6"/>
<reference evidence="9 10" key="1">
    <citation type="submission" date="2016-04" db="EMBL/GenBank/DDBJ databases">
        <authorList>
            <person name="Chen L."/>
            <person name="Zhuang W."/>
            <person name="Wang G."/>
        </authorList>
    </citation>
    <scope>NUCLEOTIDE SEQUENCE [LARGE SCALE GENOMIC DNA]</scope>
    <source>
        <strain evidence="10">GR20</strain>
    </source>
</reference>
<dbReference type="PANTHER" id="PTHR43014">
    <property type="entry name" value="MERCURIC REDUCTASE"/>
    <property type="match status" value="1"/>
</dbReference>
<sequence length="459" mass="49721">MKKYDALIIGSGQAASPLATKLAAKGWEVALVEKEHIGGTCINEGCTPTKTMVASAKNAFQARRAKEYGLTTGNVQIDMQAIINRKKGVVDRFRNGLQQSLEKQEHIDLLWGEAFFTGNKQIAVTGKDGKTQSYTAGHIFINTGARPAIPPIPGIDGVPYLTSTTIMELQTVPEHLVIVGAGYVSIEFAQMFRRFGSNVTILNRSTGLLAREDTDVSDGLQSILEEEGINIIRNINVEAVSKDTGGIITLTTNDNAHRTITASHVLIATGRRANTDKLQLEKTGVETDKNGYIKVNEKLETTVPGIYALGDVKGGPAFTHISYNDYLVVYKNIIEQQNVTINNRPVPYCVFMDPEMGRVGLNETEAKEQQLPYKVAKLPMNYVARATEAGEPKGFMKAIVHAQTDKILGVVVIGAGGGELMSLLQIAMLGGVTASQLAENIFAHPTYAESINNLFNTIA</sequence>
<dbReference type="EMBL" id="LWBO01000004">
    <property type="protein sequence ID" value="OQP52339.1"/>
    <property type="molecule type" value="Genomic_DNA"/>
</dbReference>
<evidence type="ECO:0000259" key="7">
    <source>
        <dbReference type="Pfam" id="PF02852"/>
    </source>
</evidence>
<dbReference type="InterPro" id="IPR023753">
    <property type="entry name" value="FAD/NAD-binding_dom"/>
</dbReference>
<dbReference type="Pfam" id="PF02852">
    <property type="entry name" value="Pyr_redox_dim"/>
    <property type="match status" value="1"/>
</dbReference>
<evidence type="ECO:0000256" key="4">
    <source>
        <dbReference type="ARBA" id="ARBA00022827"/>
    </source>
</evidence>
<dbReference type="InterPro" id="IPR016156">
    <property type="entry name" value="FAD/NAD-linked_Rdtase_dimer_sf"/>
</dbReference>
<gene>
    <name evidence="9" type="ORF">A4D02_24420</name>
</gene>
<feature type="domain" description="Pyridine nucleotide-disulphide oxidoreductase dimerisation" evidence="7">
    <location>
        <begin position="346"/>
        <end position="453"/>
    </location>
</feature>
<dbReference type="PRINTS" id="PR00368">
    <property type="entry name" value="FADPNR"/>
</dbReference>
<dbReference type="SUPFAM" id="SSF55424">
    <property type="entry name" value="FAD/NAD-linked reductases, dimerisation (C-terminal) domain"/>
    <property type="match status" value="1"/>
</dbReference>
<dbReference type="RefSeq" id="WP_014220390.1">
    <property type="nucleotide sequence ID" value="NZ_LWBO01000004.1"/>
</dbReference>
<comment type="catalytic activity">
    <reaction evidence="5 6">
        <text>N(6)-[(R)-dihydrolipoyl]-L-lysyl-[protein] + NAD(+) = N(6)-[(R)-lipoyl]-L-lysyl-[protein] + NADH + H(+)</text>
        <dbReference type="Rhea" id="RHEA:15045"/>
        <dbReference type="Rhea" id="RHEA-COMP:10474"/>
        <dbReference type="Rhea" id="RHEA-COMP:10475"/>
        <dbReference type="ChEBI" id="CHEBI:15378"/>
        <dbReference type="ChEBI" id="CHEBI:57540"/>
        <dbReference type="ChEBI" id="CHEBI:57945"/>
        <dbReference type="ChEBI" id="CHEBI:83099"/>
        <dbReference type="ChEBI" id="CHEBI:83100"/>
        <dbReference type="EC" id="1.8.1.4"/>
    </reaction>
</comment>
<keyword evidence="6" id="KW-0676">Redox-active center</keyword>
<accession>A0ABX3P299</accession>
<dbReference type="SUPFAM" id="SSF51905">
    <property type="entry name" value="FAD/NAD(P)-binding domain"/>
    <property type="match status" value="1"/>
</dbReference>
<dbReference type="PRINTS" id="PR00411">
    <property type="entry name" value="PNDRDTASEI"/>
</dbReference>
<comment type="miscellaneous">
    <text evidence="6">The active site is a redox-active disulfide bond.</text>
</comment>
<dbReference type="Gene3D" id="3.30.390.30">
    <property type="match status" value="1"/>
</dbReference>
<dbReference type="InterPro" id="IPR001100">
    <property type="entry name" value="Pyr_nuc-diS_OxRdtase"/>
</dbReference>
<evidence type="ECO:0000256" key="6">
    <source>
        <dbReference type="RuleBase" id="RU003692"/>
    </source>
</evidence>
<proteinExistence type="inferred from homology"/>
<name>A0ABX3P299_9BACT</name>
<comment type="similarity">
    <text evidence="1 6">Belongs to the class-I pyridine nucleotide-disulfide oxidoreductase family.</text>
</comment>
<keyword evidence="6" id="KW-0560">Oxidoreductase</keyword>
<evidence type="ECO:0000256" key="2">
    <source>
        <dbReference type="ARBA" id="ARBA00012608"/>
    </source>
</evidence>
<comment type="caution">
    <text evidence="9">The sequence shown here is derived from an EMBL/GenBank/DDBJ whole genome shotgun (WGS) entry which is preliminary data.</text>
</comment>
<dbReference type="PANTHER" id="PTHR43014:SF2">
    <property type="entry name" value="MERCURIC REDUCTASE"/>
    <property type="match status" value="1"/>
</dbReference>
<keyword evidence="4 6" id="KW-0274">FAD</keyword>
<dbReference type="InterPro" id="IPR004099">
    <property type="entry name" value="Pyr_nucl-diS_OxRdtase_dimer"/>
</dbReference>
<evidence type="ECO:0000313" key="9">
    <source>
        <dbReference type="EMBL" id="OQP52339.1"/>
    </source>
</evidence>
<dbReference type="Proteomes" id="UP000192277">
    <property type="component" value="Unassembled WGS sequence"/>
</dbReference>
<keyword evidence="3 6" id="KW-0285">Flavoprotein</keyword>
<evidence type="ECO:0000256" key="5">
    <source>
        <dbReference type="ARBA" id="ARBA00049187"/>
    </source>
</evidence>
<dbReference type="InterPro" id="IPR006258">
    <property type="entry name" value="Lipoamide_DH"/>
</dbReference>
<dbReference type="Gene3D" id="3.50.50.60">
    <property type="entry name" value="FAD/NAD(P)-binding domain"/>
    <property type="match status" value="2"/>
</dbReference>
<comment type="cofactor">
    <cofactor evidence="6">
        <name>FAD</name>
        <dbReference type="ChEBI" id="CHEBI:57692"/>
    </cofactor>
    <text evidence="6">Binds 1 FAD per subunit.</text>
</comment>
<dbReference type="InterPro" id="IPR036188">
    <property type="entry name" value="FAD/NAD-bd_sf"/>
</dbReference>
<dbReference type="Pfam" id="PF07992">
    <property type="entry name" value="Pyr_redox_2"/>
    <property type="match status" value="1"/>
</dbReference>
<feature type="domain" description="FAD/NAD(P)-binding" evidence="8">
    <location>
        <begin position="4"/>
        <end position="322"/>
    </location>
</feature>
<protein>
    <recommendedName>
        <fullName evidence="2 6">Dihydrolipoyl dehydrogenase</fullName>
        <ecNumber evidence="2 6">1.8.1.4</ecNumber>
    </recommendedName>
</protein>
<keyword evidence="6" id="KW-0520">NAD</keyword>
<evidence type="ECO:0000256" key="1">
    <source>
        <dbReference type="ARBA" id="ARBA00007532"/>
    </source>
</evidence>
<dbReference type="PIRSF" id="PIRSF000350">
    <property type="entry name" value="Mercury_reductase_MerA"/>
    <property type="match status" value="1"/>
</dbReference>
<evidence type="ECO:0000256" key="3">
    <source>
        <dbReference type="ARBA" id="ARBA00022630"/>
    </source>
</evidence>
<dbReference type="NCBIfam" id="TIGR01350">
    <property type="entry name" value="lipoamide_DH"/>
    <property type="match status" value="1"/>
</dbReference>
<evidence type="ECO:0000259" key="8">
    <source>
        <dbReference type="Pfam" id="PF07992"/>
    </source>
</evidence>
<evidence type="ECO:0000313" key="10">
    <source>
        <dbReference type="Proteomes" id="UP000192277"/>
    </source>
</evidence>
<keyword evidence="10" id="KW-1185">Reference proteome</keyword>
<organism evidence="9 10">
    <name type="scientific">Niastella koreensis</name>
    <dbReference type="NCBI Taxonomy" id="354356"/>
    <lineage>
        <taxon>Bacteria</taxon>
        <taxon>Pseudomonadati</taxon>
        <taxon>Bacteroidota</taxon>
        <taxon>Chitinophagia</taxon>
        <taxon>Chitinophagales</taxon>
        <taxon>Chitinophagaceae</taxon>
        <taxon>Niastella</taxon>
    </lineage>
</organism>